<dbReference type="PANTHER" id="PTHR46223:SF3">
    <property type="entry name" value="HISTONE-LYSINE N-METHYLTRANSFERASE SET-23"/>
    <property type="match status" value="1"/>
</dbReference>
<keyword evidence="2" id="KW-0158">Chromosome</keyword>
<keyword evidence="5" id="KW-0949">S-adenosyl-L-methionine</keyword>
<evidence type="ECO:0000256" key="5">
    <source>
        <dbReference type="ARBA" id="ARBA00022691"/>
    </source>
</evidence>
<sequence>MRRRYRDCYDQQALNYVLSLREHVAKQSHSTLGFDVVRINVDATCSGNLTRFVNHSCSPNLDVKAIRVDSFKCNGMKKSRQSEKVDYVNCRSLKCRGYLPFVLE</sequence>
<feature type="domain" description="SET" evidence="8">
    <location>
        <begin position="24"/>
        <end position="80"/>
    </location>
</feature>
<keyword evidence="6" id="KW-0479">Metal-binding</keyword>
<keyword evidence="7" id="KW-0862">Zinc</keyword>
<evidence type="ECO:0000256" key="1">
    <source>
        <dbReference type="ARBA" id="ARBA00004286"/>
    </source>
</evidence>
<dbReference type="GO" id="GO:0032259">
    <property type="term" value="P:methylation"/>
    <property type="evidence" value="ECO:0007669"/>
    <property type="project" value="UniProtKB-KW"/>
</dbReference>
<evidence type="ECO:0000256" key="4">
    <source>
        <dbReference type="ARBA" id="ARBA00022679"/>
    </source>
</evidence>
<dbReference type="GO" id="GO:0008168">
    <property type="term" value="F:methyltransferase activity"/>
    <property type="evidence" value="ECO:0007669"/>
    <property type="project" value="UniProtKB-KW"/>
</dbReference>
<protein>
    <recommendedName>
        <fullName evidence="8">SET domain-containing protein</fullName>
    </recommendedName>
</protein>
<keyword evidence="10" id="KW-1185">Reference proteome</keyword>
<evidence type="ECO:0000256" key="2">
    <source>
        <dbReference type="ARBA" id="ARBA00022454"/>
    </source>
</evidence>
<dbReference type="Proteomes" id="UP001162029">
    <property type="component" value="Unassembled WGS sequence"/>
</dbReference>
<dbReference type="Pfam" id="PF00856">
    <property type="entry name" value="SET"/>
    <property type="match status" value="1"/>
</dbReference>
<dbReference type="InterPro" id="IPR001214">
    <property type="entry name" value="SET_dom"/>
</dbReference>
<name>A0AAV0UR15_9STRA</name>
<dbReference type="InterPro" id="IPR046341">
    <property type="entry name" value="SET_dom_sf"/>
</dbReference>
<evidence type="ECO:0000259" key="8">
    <source>
        <dbReference type="Pfam" id="PF00856"/>
    </source>
</evidence>
<dbReference type="GO" id="GO:0046872">
    <property type="term" value="F:metal ion binding"/>
    <property type="evidence" value="ECO:0007669"/>
    <property type="project" value="UniProtKB-KW"/>
</dbReference>
<comment type="subcellular location">
    <subcellularLocation>
        <location evidence="1">Chromosome</location>
    </subcellularLocation>
</comment>
<dbReference type="InterPro" id="IPR050973">
    <property type="entry name" value="H3K9_Histone-Lys_N-MTase"/>
</dbReference>
<evidence type="ECO:0000256" key="6">
    <source>
        <dbReference type="ARBA" id="ARBA00022723"/>
    </source>
</evidence>
<dbReference type="Gene3D" id="2.170.270.10">
    <property type="entry name" value="SET domain"/>
    <property type="match status" value="1"/>
</dbReference>
<organism evidence="9 10">
    <name type="scientific">Peronospora destructor</name>
    <dbReference type="NCBI Taxonomy" id="86335"/>
    <lineage>
        <taxon>Eukaryota</taxon>
        <taxon>Sar</taxon>
        <taxon>Stramenopiles</taxon>
        <taxon>Oomycota</taxon>
        <taxon>Peronosporomycetes</taxon>
        <taxon>Peronosporales</taxon>
        <taxon>Peronosporaceae</taxon>
        <taxon>Peronospora</taxon>
    </lineage>
</organism>
<reference evidence="9" key="1">
    <citation type="submission" date="2022-12" db="EMBL/GenBank/DDBJ databases">
        <authorList>
            <person name="Webb A."/>
        </authorList>
    </citation>
    <scope>NUCLEOTIDE SEQUENCE</scope>
    <source>
        <strain evidence="9">Pd1</strain>
    </source>
</reference>
<comment type="caution">
    <text evidence="9">The sequence shown here is derived from an EMBL/GenBank/DDBJ whole genome shotgun (WGS) entry which is preliminary data.</text>
</comment>
<dbReference type="PANTHER" id="PTHR46223">
    <property type="entry name" value="HISTONE-LYSINE N-METHYLTRANSFERASE SUV39H"/>
    <property type="match status" value="1"/>
</dbReference>
<dbReference type="AlphaFoldDB" id="A0AAV0UR15"/>
<evidence type="ECO:0000256" key="7">
    <source>
        <dbReference type="ARBA" id="ARBA00022833"/>
    </source>
</evidence>
<evidence type="ECO:0000313" key="10">
    <source>
        <dbReference type="Proteomes" id="UP001162029"/>
    </source>
</evidence>
<evidence type="ECO:0000313" key="9">
    <source>
        <dbReference type="EMBL" id="CAI5739310.1"/>
    </source>
</evidence>
<evidence type="ECO:0000256" key="3">
    <source>
        <dbReference type="ARBA" id="ARBA00022603"/>
    </source>
</evidence>
<dbReference type="SUPFAM" id="SSF82199">
    <property type="entry name" value="SET domain"/>
    <property type="match status" value="1"/>
</dbReference>
<accession>A0AAV0UR15</accession>
<keyword evidence="3" id="KW-0489">Methyltransferase</keyword>
<gene>
    <name evidence="9" type="ORF">PDE001_LOCUS7163</name>
</gene>
<dbReference type="EMBL" id="CANTFM010001429">
    <property type="protein sequence ID" value="CAI5739310.1"/>
    <property type="molecule type" value="Genomic_DNA"/>
</dbReference>
<proteinExistence type="predicted"/>
<keyword evidence="4" id="KW-0808">Transferase</keyword>
<dbReference type="GO" id="GO:0005694">
    <property type="term" value="C:chromosome"/>
    <property type="evidence" value="ECO:0007669"/>
    <property type="project" value="UniProtKB-SubCell"/>
</dbReference>